<name>L7RDG0_9VIRU</name>
<protein>
    <submittedName>
        <fullName evidence="1">Uncharacterized protein</fullName>
    </submittedName>
</protein>
<accession>L7RDG0</accession>
<dbReference type="EMBL" id="JX962719">
    <property type="protein sequence ID" value="AGC02392.1"/>
    <property type="molecule type" value="Genomic_DNA"/>
</dbReference>
<proteinExistence type="predicted"/>
<organism evidence="1 2">
    <name type="scientific">Acanthamoeba polyphaga moumouvirus</name>
    <dbReference type="NCBI Taxonomy" id="1269028"/>
    <lineage>
        <taxon>Viruses</taxon>
        <taxon>Varidnaviria</taxon>
        <taxon>Bamfordvirae</taxon>
        <taxon>Nucleocytoviricota</taxon>
        <taxon>Megaviricetes</taxon>
        <taxon>Imitervirales</taxon>
        <taxon>Mimiviridae</taxon>
        <taxon>Megamimivirinae</taxon>
        <taxon>Moumouvirus</taxon>
    </lineage>
</organism>
<reference evidence="1 2" key="1">
    <citation type="journal article" date="2012" name="Genome Biol. Evol.">
        <title>Related Giant Viruses in Distant Locations and Different Habitats: Acanthamoeba polyphaga moumouvirus Represents a Third Lineage of the Mimiviridae That Is Close to the Megavirus Lineage.</title>
        <authorList>
            <person name="Yoosuf N."/>
            <person name="Yutin N."/>
            <person name="Colson P."/>
            <person name="Shabalina S.A."/>
            <person name="Pagnier I."/>
            <person name="Robert C."/>
            <person name="Azza S."/>
            <person name="Klose T."/>
            <person name="Wong J."/>
            <person name="Rossmann M.G."/>
            <person name="La Scola B."/>
            <person name="Raoult D."/>
            <person name="Koonin E.V."/>
        </authorList>
    </citation>
    <scope>NUCLEOTIDE SEQUENCE [LARGE SCALE GENOMIC DNA]</scope>
    <source>
        <strain evidence="1 2">M10A</strain>
    </source>
</reference>
<dbReference type="Proteomes" id="UP000201640">
    <property type="component" value="Segment"/>
</dbReference>
<keyword evidence="2" id="KW-1185">Reference proteome</keyword>
<dbReference type="KEGG" id="vg:14446131"/>
<gene>
    <name evidence="1" type="ORF">Moumou_00877</name>
</gene>
<dbReference type="GeneID" id="14446131"/>
<evidence type="ECO:0000313" key="2">
    <source>
        <dbReference type="Proteomes" id="UP000201640"/>
    </source>
</evidence>
<dbReference type="RefSeq" id="YP_007354828.1">
    <property type="nucleotide sequence ID" value="NC_020104.1"/>
</dbReference>
<sequence length="360" mass="42681">MDYSNLKLIISGIYKTNDEKLLDYLNNNAFDQNIIMHLEEILDLTAFFFPNEKLIFLKMILDKVRPGICSDLTLDKIITIANKVGAYNFNKHEILIIFEPFMGELSSSSFYQMIETFNPDKYDLLKIVKLFINKIQEFECKHIFKILIKYFNNEKNTQDYAREYYIEQLIELVCQKVTTHYTYVTKILNLVSGHNCETVTYLMLANFKEFDMDHYGFIHMLKYLTNNNCNYFARAFIKANEELGWQFEKDELYSEEKFCEKLSIYLNSQTYEDFTKVFIKNQDIINQYHPDKKDIVRPLDNIPIESSIFKPKNDFLNSLLEQNKKEGRTISSLKIYNKGHNQSIEVVYNDGHHFTYTGPI</sequence>
<evidence type="ECO:0000313" key="1">
    <source>
        <dbReference type="EMBL" id="AGC02392.1"/>
    </source>
</evidence>